<name>L1MN43_9CORY</name>
<evidence type="ECO:0000256" key="1">
    <source>
        <dbReference type="SAM" id="MobiDB-lite"/>
    </source>
</evidence>
<dbReference type="EMBL" id="AMEM01000005">
    <property type="protein sequence ID" value="EKX92475.1"/>
    <property type="molecule type" value="Genomic_DNA"/>
</dbReference>
<dbReference type="GO" id="GO:0015833">
    <property type="term" value="P:peptide transport"/>
    <property type="evidence" value="ECO:0007669"/>
    <property type="project" value="TreeGrafter"/>
</dbReference>
<dbReference type="PANTHER" id="PTHR30290">
    <property type="entry name" value="PERIPLASMIC BINDING COMPONENT OF ABC TRANSPORTER"/>
    <property type="match status" value="1"/>
</dbReference>
<dbReference type="Gene3D" id="3.90.76.10">
    <property type="entry name" value="Dipeptide-binding Protein, Domain 1"/>
    <property type="match status" value="1"/>
</dbReference>
<dbReference type="CDD" id="cd08501">
    <property type="entry name" value="PBP2_Lpqw"/>
    <property type="match status" value="1"/>
</dbReference>
<dbReference type="SUPFAM" id="SSF53850">
    <property type="entry name" value="Periplasmic binding protein-like II"/>
    <property type="match status" value="1"/>
</dbReference>
<accession>L1MN43</accession>
<feature type="domain" description="Solute-binding protein family 5" evidence="2">
    <location>
        <begin position="84"/>
        <end position="404"/>
    </location>
</feature>
<dbReference type="InterPro" id="IPR039424">
    <property type="entry name" value="SBP_5"/>
</dbReference>
<keyword evidence="4" id="KW-1185">Reference proteome</keyword>
<reference evidence="3 4" key="1">
    <citation type="submission" date="2012-05" db="EMBL/GenBank/DDBJ databases">
        <authorList>
            <person name="Weinstock G."/>
            <person name="Sodergren E."/>
            <person name="Lobos E.A."/>
            <person name="Fulton L."/>
            <person name="Fulton R."/>
            <person name="Courtney L."/>
            <person name="Fronick C."/>
            <person name="O'Laughlin M."/>
            <person name="Godfrey J."/>
            <person name="Wilson R.M."/>
            <person name="Miner T."/>
            <person name="Farmer C."/>
            <person name="Delehaunty K."/>
            <person name="Cordes M."/>
            <person name="Minx P."/>
            <person name="Tomlinson C."/>
            <person name="Chen J."/>
            <person name="Wollam A."/>
            <person name="Pepin K.H."/>
            <person name="Bhonagiri V."/>
            <person name="Zhang X."/>
            <person name="Suruliraj S."/>
            <person name="Warren W."/>
            <person name="Mitreva M."/>
            <person name="Mardis E.R."/>
            <person name="Wilson R.K."/>
        </authorList>
    </citation>
    <scope>NUCLEOTIDE SEQUENCE [LARGE SCALE GENOMIC DNA]</scope>
    <source>
        <strain evidence="3 4">F0235</strain>
    </source>
</reference>
<dbReference type="PANTHER" id="PTHR30290:SF65">
    <property type="entry name" value="MONOACYL PHOSPHATIDYLINOSITOL TETRAMANNOSIDE-BINDING PROTEIN LPQW-RELATED"/>
    <property type="match status" value="1"/>
</dbReference>
<proteinExistence type="predicted"/>
<feature type="compositionally biased region" description="Polar residues" evidence="1">
    <location>
        <begin position="1"/>
        <end position="13"/>
    </location>
</feature>
<dbReference type="PATRIC" id="fig|1035195.3.peg.130"/>
<dbReference type="eggNOG" id="COG4166">
    <property type="taxonomic scope" value="Bacteria"/>
</dbReference>
<dbReference type="InterPro" id="IPR000914">
    <property type="entry name" value="SBP_5_dom"/>
</dbReference>
<dbReference type="Proteomes" id="UP000010445">
    <property type="component" value="Unassembled WGS sequence"/>
</dbReference>
<evidence type="ECO:0000313" key="3">
    <source>
        <dbReference type="EMBL" id="EKX92475.1"/>
    </source>
</evidence>
<dbReference type="GO" id="GO:1904680">
    <property type="term" value="F:peptide transmembrane transporter activity"/>
    <property type="evidence" value="ECO:0007669"/>
    <property type="project" value="TreeGrafter"/>
</dbReference>
<feature type="region of interest" description="Disordered" evidence="1">
    <location>
        <begin position="1"/>
        <end position="22"/>
    </location>
</feature>
<evidence type="ECO:0000259" key="2">
    <source>
        <dbReference type="Pfam" id="PF00496"/>
    </source>
</evidence>
<sequence length="538" mass="58058">MEDPQEQTSTTSAPPADSAKNKADVIGIGIDPLTRGLNPHLSADDHAFVQALAALVLPSAFVQGEMNTDVLTSAEEVEASESGAVQTLRYQIRREAQWSDGTPITGADFRYLWAGMVSTPGAIDPAPYRAIKQIRVSNGGKTVEVDLSERVAQWQVLFNNLLPSHMFNTGTTFEQALATSIPASAGRYMVRSIDRPRGVVTLARNDRFWGAHPAATETLQFREVRTPTHGAEMLRSGQISFADLTPTETSLESLDLLPYTQVRTRDRDSRLELTMSVNSRILSDPELRHALTLLIDVPRVARLAAGRSTNLATADPLEQPSEEERAAARDTVVQAVKTKGPLRLAVDATDQTASAAAITIADLLRAEGIDVETVMGDMKEIAGTQLPRGDADAVISWNRVGSTPQVMASRYACPVVPTTVTASGTIQTPNSTDDANNASTLMFSGNLSGLCLPDVQHKVTEAMAGAVTESDYMPFFEDIEHRERLRIPLMADRRLDVLGKNIIGPSEDLAQWPTGGQAGAFVTAPTWKSTGSIKAEDE</sequence>
<dbReference type="STRING" id="1035195.HMPREF9997_00141"/>
<dbReference type="Pfam" id="PF00496">
    <property type="entry name" value="SBP_bac_5"/>
    <property type="match status" value="1"/>
</dbReference>
<evidence type="ECO:0000313" key="4">
    <source>
        <dbReference type="Proteomes" id="UP000010445"/>
    </source>
</evidence>
<gene>
    <name evidence="3" type="ORF">HMPREF9997_00141</name>
</gene>
<dbReference type="Gene3D" id="3.40.190.10">
    <property type="entry name" value="Periplasmic binding protein-like II"/>
    <property type="match status" value="1"/>
</dbReference>
<dbReference type="HOGENOM" id="CLU_027950_0_0_11"/>
<dbReference type="Gene3D" id="3.10.105.10">
    <property type="entry name" value="Dipeptide-binding Protein, Domain 3"/>
    <property type="match status" value="1"/>
</dbReference>
<comment type="caution">
    <text evidence="3">The sequence shown here is derived from an EMBL/GenBank/DDBJ whole genome shotgun (WGS) entry which is preliminary data.</text>
</comment>
<organism evidence="3 4">
    <name type="scientific">Corynebacterium durum F0235</name>
    <dbReference type="NCBI Taxonomy" id="1035195"/>
    <lineage>
        <taxon>Bacteria</taxon>
        <taxon>Bacillati</taxon>
        <taxon>Actinomycetota</taxon>
        <taxon>Actinomycetes</taxon>
        <taxon>Mycobacteriales</taxon>
        <taxon>Corynebacteriaceae</taxon>
        <taxon>Corynebacterium</taxon>
    </lineage>
</organism>
<dbReference type="AlphaFoldDB" id="L1MN43"/>
<protein>
    <submittedName>
        <fullName evidence="3">ABC transporter, substrate-binding protein, family 5</fullName>
    </submittedName>
</protein>